<sequence>MNPFRARVGANHRGHLVQDLDLDLLRSLERSVERRRMRRLLLDHQLNNSLLLCAGDGIYVGNWQEPPMPTGQMGQGDGNVHGYDENVIVAPPLAIPPRTI</sequence>
<dbReference type="AlphaFoldDB" id="A0A9Q0BL51"/>
<dbReference type="Proteomes" id="UP001059596">
    <property type="component" value="Unassembled WGS sequence"/>
</dbReference>
<evidence type="ECO:0000313" key="1">
    <source>
        <dbReference type="EMBL" id="KAI8036217.1"/>
    </source>
</evidence>
<protein>
    <submittedName>
        <fullName evidence="1">Uncharacterized protein</fullName>
    </submittedName>
</protein>
<reference evidence="1" key="1">
    <citation type="journal article" date="2023" name="Genome Biol. Evol.">
        <title>Long-read-based Genome Assembly of Drosophila gunungcola Reveals Fewer Chemosensory Genes in Flower-breeding Species.</title>
        <authorList>
            <person name="Negi A."/>
            <person name="Liao B.Y."/>
            <person name="Yeh S.D."/>
        </authorList>
    </citation>
    <scope>NUCLEOTIDE SEQUENCE</scope>
    <source>
        <strain evidence="1">Sukarami</strain>
    </source>
</reference>
<dbReference type="EMBL" id="JAMKOV010000022">
    <property type="protein sequence ID" value="KAI8036217.1"/>
    <property type="molecule type" value="Genomic_DNA"/>
</dbReference>
<proteinExistence type="predicted"/>
<organism evidence="1 2">
    <name type="scientific">Drosophila gunungcola</name>
    <name type="common">fruit fly</name>
    <dbReference type="NCBI Taxonomy" id="103775"/>
    <lineage>
        <taxon>Eukaryota</taxon>
        <taxon>Metazoa</taxon>
        <taxon>Ecdysozoa</taxon>
        <taxon>Arthropoda</taxon>
        <taxon>Hexapoda</taxon>
        <taxon>Insecta</taxon>
        <taxon>Pterygota</taxon>
        <taxon>Neoptera</taxon>
        <taxon>Endopterygota</taxon>
        <taxon>Diptera</taxon>
        <taxon>Brachycera</taxon>
        <taxon>Muscomorpha</taxon>
        <taxon>Ephydroidea</taxon>
        <taxon>Drosophilidae</taxon>
        <taxon>Drosophila</taxon>
        <taxon>Sophophora</taxon>
    </lineage>
</organism>
<keyword evidence="2" id="KW-1185">Reference proteome</keyword>
<comment type="caution">
    <text evidence="1">The sequence shown here is derived from an EMBL/GenBank/DDBJ whole genome shotgun (WGS) entry which is preliminary data.</text>
</comment>
<name>A0A9Q0BL51_9MUSC</name>
<accession>A0A9Q0BL51</accession>
<gene>
    <name evidence="1" type="ORF">M5D96_011077</name>
</gene>
<evidence type="ECO:0000313" key="2">
    <source>
        <dbReference type="Proteomes" id="UP001059596"/>
    </source>
</evidence>